<dbReference type="OrthoDB" id="2257787at2759"/>
<sequence>MSLLLTKTCEYALLVTIQEGRYFKSDDYSIKVETELDLKLPSSINDLIPQDTLISSPSVNIQTDGTCAFHVSLVYFISSKQLVRLRKEKATTTLYIKKVYKDSSPATEIMDKIQLSISEAKEVVSKSAHHLEHIYKFVADKGDWCQITRGGKEQVKVGLFYVAMPDTAANTNSTSRVSTPCIELRSPPPTPKMTNAVLNQSYCSSSNSSSSNNSIISSNNRRKKITSIIGTQLPQPPKKKVTEDKRVKVQPTLRRTKSSLMDLNIEQLADMLQKINVFSNPTGEKSEQKSSKPMLQQSYHQIGRGSLKYTFYFKVLQADHIHHTILRSSNHPSKLKRPYVTWSFLSTYNISPAASYSTRSPDQSRSCYPLSGHLVDIQNWLDSQSQIKLNLIMMDKHTKQTAGTGFISLKNLAFTDRTLDDRTCLVHNTQEEEVVAQITVRLGLISGWHQALDHEDRQDAWERRETAQKKMRHASPSSLPTLISASTQSTQSPTVHHITPFSRSPSSFKKMKP</sequence>
<proteinExistence type="predicted"/>
<evidence type="ECO:0000313" key="2">
    <source>
        <dbReference type="EMBL" id="KAG1543547.1"/>
    </source>
</evidence>
<feature type="region of interest" description="Disordered" evidence="1">
    <location>
        <begin position="466"/>
        <end position="513"/>
    </location>
</feature>
<feature type="compositionally biased region" description="Polar residues" evidence="1">
    <location>
        <begin position="475"/>
        <end position="494"/>
    </location>
</feature>
<evidence type="ECO:0000313" key="3">
    <source>
        <dbReference type="Proteomes" id="UP000717996"/>
    </source>
</evidence>
<protein>
    <submittedName>
        <fullName evidence="2">Uncharacterized protein</fullName>
    </submittedName>
</protein>
<dbReference type="Proteomes" id="UP000717996">
    <property type="component" value="Unassembled WGS sequence"/>
</dbReference>
<reference evidence="2" key="1">
    <citation type="journal article" date="2020" name="Microb. Genom.">
        <title>Genetic diversity of clinical and environmental Mucorales isolates obtained from an investigation of mucormycosis cases among solid organ transplant recipients.</title>
        <authorList>
            <person name="Nguyen M.H."/>
            <person name="Kaul D."/>
            <person name="Muto C."/>
            <person name="Cheng S.J."/>
            <person name="Richter R.A."/>
            <person name="Bruno V.M."/>
            <person name="Liu G."/>
            <person name="Beyhan S."/>
            <person name="Sundermann A.J."/>
            <person name="Mounaud S."/>
            <person name="Pasculle A.W."/>
            <person name="Nierman W.C."/>
            <person name="Driscoll E."/>
            <person name="Cumbie R."/>
            <person name="Clancy C.J."/>
            <person name="Dupont C.L."/>
        </authorList>
    </citation>
    <scope>NUCLEOTIDE SEQUENCE</scope>
    <source>
        <strain evidence="2">GL16</strain>
    </source>
</reference>
<dbReference type="AlphaFoldDB" id="A0A9P6YBS1"/>
<comment type="caution">
    <text evidence="2">The sequence shown here is derived from an EMBL/GenBank/DDBJ whole genome shotgun (WGS) entry which is preliminary data.</text>
</comment>
<dbReference type="Gene3D" id="2.60.40.150">
    <property type="entry name" value="C2 domain"/>
    <property type="match status" value="1"/>
</dbReference>
<gene>
    <name evidence="2" type="ORF">G6F51_006603</name>
</gene>
<accession>A0A9P6YBS1</accession>
<organism evidence="2 3">
    <name type="scientific">Rhizopus oryzae</name>
    <name type="common">Mucormycosis agent</name>
    <name type="synonym">Rhizopus arrhizus var. delemar</name>
    <dbReference type="NCBI Taxonomy" id="64495"/>
    <lineage>
        <taxon>Eukaryota</taxon>
        <taxon>Fungi</taxon>
        <taxon>Fungi incertae sedis</taxon>
        <taxon>Mucoromycota</taxon>
        <taxon>Mucoromycotina</taxon>
        <taxon>Mucoromycetes</taxon>
        <taxon>Mucorales</taxon>
        <taxon>Mucorineae</taxon>
        <taxon>Rhizopodaceae</taxon>
        <taxon>Rhizopus</taxon>
    </lineage>
</organism>
<name>A0A9P6YBS1_RHIOR</name>
<dbReference type="EMBL" id="JAANIT010000911">
    <property type="protein sequence ID" value="KAG1543547.1"/>
    <property type="molecule type" value="Genomic_DNA"/>
</dbReference>
<feature type="region of interest" description="Disordered" evidence="1">
    <location>
        <begin position="172"/>
        <end position="192"/>
    </location>
</feature>
<dbReference type="InterPro" id="IPR035892">
    <property type="entry name" value="C2_domain_sf"/>
</dbReference>
<evidence type="ECO:0000256" key="1">
    <source>
        <dbReference type="SAM" id="MobiDB-lite"/>
    </source>
</evidence>